<dbReference type="OMA" id="TIIYWIN"/>
<dbReference type="Proteomes" id="UP000251879">
    <property type="component" value="Unassembled WGS sequence"/>
</dbReference>
<evidence type="ECO:0000313" key="3">
    <source>
        <dbReference type="EMBL" id="SQA37475.1"/>
    </source>
</evidence>
<reference evidence="4" key="3">
    <citation type="journal article" date="2004" name="DNA Res.">
        <title>Complete genome sequence of Yersinia pestis strain 91001, an isolate avirulent to humans.</title>
        <authorList>
            <person name="Song Y."/>
            <person name="Tong Z."/>
            <person name="Wang J."/>
            <person name="Wang L."/>
            <person name="Guo Z."/>
            <person name="Han Y."/>
            <person name="Zhang J."/>
            <person name="Pei D."/>
            <person name="Zhou D."/>
            <person name="Qin H."/>
            <person name="Pang X."/>
            <person name="Han Y."/>
            <person name="Zhai J."/>
            <person name="Li M."/>
            <person name="Cui B."/>
            <person name="Qi Z."/>
            <person name="Jin L."/>
            <person name="Dai R."/>
            <person name="Chen F."/>
            <person name="Li S."/>
            <person name="Ye C."/>
            <person name="Du Z."/>
            <person name="Lin W."/>
            <person name="Wang J."/>
            <person name="Yu J."/>
            <person name="Yang H."/>
            <person name="Wang J."/>
            <person name="Huang P."/>
            <person name="Yang R."/>
        </authorList>
    </citation>
    <scope>NUCLEOTIDE SEQUENCE [LARGE SCALE GENOMIC DNA]</scope>
    <source>
        <strain evidence="4">91001 / Biovar Mediaevalis</strain>
    </source>
</reference>
<reference evidence="1 5" key="1">
    <citation type="journal article" date="2002" name="J. Bacteriol.">
        <title>Genome sequence of Yersinia pestis KIM.</title>
        <authorList>
            <person name="Deng W."/>
            <person name="Burland V."/>
            <person name="Plunkett G.III."/>
            <person name="Boutin A."/>
            <person name="Mayhew G.F."/>
            <person name="Liss P."/>
            <person name="Perna N.T."/>
            <person name="Rose D.J."/>
            <person name="Mau B."/>
            <person name="Zhou S."/>
            <person name="Schwartz D.C."/>
            <person name="Fetherston J.D."/>
            <person name="Lindler L.E."/>
            <person name="Brubaker R.R."/>
            <person name="Plana G.V."/>
            <person name="Straley S.C."/>
            <person name="McDonough K.A."/>
            <person name="Nilles M.L."/>
            <person name="Matson J.S."/>
            <person name="Blattner F.R."/>
            <person name="Perry R.D."/>
        </authorList>
    </citation>
    <scope>NUCLEOTIDE SEQUENCE [LARGE SCALE GENOMIC DNA]</scope>
    <source>
        <strain evidence="1">KIM</strain>
        <strain evidence="5">KIM10+ / Biovar Mediaevalis</strain>
    </source>
</reference>
<evidence type="ECO:0000313" key="5">
    <source>
        <dbReference type="Proteomes" id="UP000002490"/>
    </source>
</evidence>
<dbReference type="KEGG" id="ypm:YP_3152"/>
<proteinExistence type="predicted"/>
<organism evidence="2 4">
    <name type="scientific">Yersinia pestis</name>
    <dbReference type="NCBI Taxonomy" id="632"/>
    <lineage>
        <taxon>Bacteria</taxon>
        <taxon>Pseudomonadati</taxon>
        <taxon>Pseudomonadota</taxon>
        <taxon>Gammaproteobacteria</taxon>
        <taxon>Enterobacterales</taxon>
        <taxon>Yersiniaceae</taxon>
        <taxon>Yersinia</taxon>
    </lineage>
</organism>
<reference evidence="2" key="2">
    <citation type="submission" date="2003-04" db="EMBL/GenBank/DDBJ databases">
        <authorList>
            <person name="Song Y."/>
            <person name="Tong Z."/>
            <person name="Wang L."/>
            <person name="Han Y."/>
            <person name="Zhang J."/>
            <person name="Pei D."/>
            <person name="Wang J."/>
            <person name="Zhou D."/>
            <person name="Han Y."/>
            <person name="Pang X."/>
            <person name="Zhai J."/>
            <person name="Chen F."/>
            <person name="Qin H."/>
            <person name="Wang J."/>
            <person name="Li S."/>
            <person name="Guo Z."/>
            <person name="Ye C."/>
            <person name="Du Z."/>
            <person name="Lin W."/>
            <person name="Wang J."/>
            <person name="Yu J."/>
            <person name="Yang H."/>
            <person name="Wang J."/>
            <person name="Huang P."/>
            <person name="Yang R."/>
        </authorList>
    </citation>
    <scope>NUCLEOTIDE SEQUENCE</scope>
    <source>
        <strain evidence="2">91001</strain>
    </source>
</reference>
<dbReference type="KEGG" id="ypk:y0340"/>
<dbReference type="Pfam" id="PF06092">
    <property type="entry name" value="DUF943"/>
    <property type="match status" value="1"/>
</dbReference>
<gene>
    <name evidence="1" type="ordered locus">y0340</name>
    <name evidence="2" type="ordered locus">YP_3152</name>
    <name evidence="3" type="ORF">NCTC5923_00372</name>
</gene>
<dbReference type="AlphaFoldDB" id="A0A2U2GVP2"/>
<evidence type="ECO:0000313" key="4">
    <source>
        <dbReference type="Proteomes" id="UP000001019"/>
    </source>
</evidence>
<dbReference type="PIR" id="AF0474">
    <property type="entry name" value="AF0474"/>
</dbReference>
<reference evidence="3 6" key="5">
    <citation type="submission" date="2018-06" db="EMBL/GenBank/DDBJ databases">
        <authorList>
            <consortium name="Pathogen Informatics"/>
            <person name="Doyle S."/>
        </authorList>
    </citation>
    <scope>NUCLEOTIDE SEQUENCE [LARGE SCALE GENOMIC DNA]</scope>
    <source>
        <strain evidence="3 6">NCTC5923</strain>
    </source>
</reference>
<evidence type="ECO:0000313" key="6">
    <source>
        <dbReference type="Proteomes" id="UP000251879"/>
    </source>
</evidence>
<dbReference type="OrthoDB" id="6521020at2"/>
<evidence type="ECO:0000313" key="2">
    <source>
        <dbReference type="EMBL" id="AAS63322.1"/>
    </source>
</evidence>
<sequence>MRLPGAVMKAKSKKIICALLLLGSILLGYFFWLSRHPVEIISVHQRNNYSDILVRNFPFTEKGKINWWLENRDMLKAKYSIPKPASDGFYTIIFWDFGDGYKEEGKYDRLCFSDMNTTKNCIEKEKYMTIYKIKNDEPLFSFDGNRYFLNENNKIVKMKRE</sequence>
<dbReference type="EMBL" id="AE009952">
    <property type="protein sequence ID" value="AAM83931.1"/>
    <property type="molecule type" value="Genomic_DNA"/>
</dbReference>
<dbReference type="InterPro" id="IPR010351">
    <property type="entry name" value="DUF943"/>
</dbReference>
<protein>
    <submittedName>
        <fullName evidence="2 3">Membrane protein</fullName>
    </submittedName>
</protein>
<reference evidence="2" key="4">
    <citation type="submission" date="2016-05" db="EMBL/GenBank/DDBJ databases">
        <title>Reannotation of Yersinia pestis strain 91001 based on omics data.</title>
        <authorList>
            <person name="Yiqing M."/>
        </authorList>
    </citation>
    <scope>NUCLEOTIDE SEQUENCE</scope>
    <source>
        <strain evidence="2">91001</strain>
    </source>
</reference>
<dbReference type="Proteomes" id="UP000001019">
    <property type="component" value="Chromosome"/>
</dbReference>
<dbReference type="EMBL" id="AE017042">
    <property type="protein sequence ID" value="AAS63322.1"/>
    <property type="molecule type" value="Genomic_DNA"/>
</dbReference>
<dbReference type="Proteomes" id="UP000002490">
    <property type="component" value="Chromosome"/>
</dbReference>
<name>A0A2U2GVP2_YERPE</name>
<evidence type="ECO:0000313" key="1">
    <source>
        <dbReference type="EMBL" id="AAM83931.1"/>
    </source>
</evidence>
<dbReference type="EMBL" id="UAVH01000001">
    <property type="protein sequence ID" value="SQA37475.1"/>
    <property type="molecule type" value="Genomic_DNA"/>
</dbReference>
<accession>A0A2U2GVP2</accession>